<dbReference type="RefSeq" id="WP_390283859.1">
    <property type="nucleotide sequence ID" value="NZ_JBHUDI010000001.1"/>
</dbReference>
<keyword evidence="4" id="KW-1185">Reference proteome</keyword>
<keyword evidence="1" id="KW-1133">Transmembrane helix</keyword>
<feature type="transmembrane region" description="Helical" evidence="1">
    <location>
        <begin position="12"/>
        <end position="32"/>
    </location>
</feature>
<comment type="caution">
    <text evidence="3">The sequence shown here is derived from an EMBL/GenBank/DDBJ whole genome shotgun (WGS) entry which is preliminary data.</text>
</comment>
<accession>A0ABD6BBE0</accession>
<gene>
    <name evidence="3" type="ORF">ACFR99_01965</name>
</gene>
<keyword evidence="1" id="KW-0812">Transmembrane</keyword>
<dbReference type="Pfam" id="PF11127">
    <property type="entry name" value="YgaP-like_TM"/>
    <property type="match status" value="1"/>
</dbReference>
<keyword evidence="1" id="KW-0472">Membrane</keyword>
<dbReference type="EMBL" id="JBHUDI010000001">
    <property type="protein sequence ID" value="MFD1562338.1"/>
    <property type="molecule type" value="Genomic_DNA"/>
</dbReference>
<evidence type="ECO:0000313" key="4">
    <source>
        <dbReference type="Proteomes" id="UP001597076"/>
    </source>
</evidence>
<evidence type="ECO:0000313" key="3">
    <source>
        <dbReference type="EMBL" id="MFD1562338.1"/>
    </source>
</evidence>
<dbReference type="Proteomes" id="UP001597076">
    <property type="component" value="Unassembled WGS sequence"/>
</dbReference>
<dbReference type="AlphaFoldDB" id="A0ABD6BBE0"/>
<evidence type="ECO:0000259" key="2">
    <source>
        <dbReference type="Pfam" id="PF11127"/>
    </source>
</evidence>
<sequence>MQNNVGSVDRLVRLVGGAVLVAIGIASIVHILPAGTIVGAIATLVGVVFFATGLTRFCLLYQLLGVDTCKAP</sequence>
<reference evidence="3 4" key="1">
    <citation type="journal article" date="2019" name="Int. J. Syst. Evol. Microbiol.">
        <title>The Global Catalogue of Microorganisms (GCM) 10K type strain sequencing project: providing services to taxonomists for standard genome sequencing and annotation.</title>
        <authorList>
            <consortium name="The Broad Institute Genomics Platform"/>
            <consortium name="The Broad Institute Genome Sequencing Center for Infectious Disease"/>
            <person name="Wu L."/>
            <person name="Ma J."/>
        </authorList>
    </citation>
    <scope>NUCLEOTIDE SEQUENCE [LARGE SCALE GENOMIC DNA]</scope>
    <source>
        <strain evidence="3 4">CGMCC 1.12230</strain>
    </source>
</reference>
<feature type="transmembrane region" description="Helical" evidence="1">
    <location>
        <begin position="38"/>
        <end position="64"/>
    </location>
</feature>
<name>A0ABD6BBE0_9EURY</name>
<dbReference type="InterPro" id="IPR021309">
    <property type="entry name" value="YgaP-like_TM"/>
</dbReference>
<proteinExistence type="predicted"/>
<feature type="domain" description="Inner membrane protein YgaP-like transmembrane" evidence="2">
    <location>
        <begin position="1"/>
        <end position="71"/>
    </location>
</feature>
<evidence type="ECO:0000256" key="1">
    <source>
        <dbReference type="SAM" id="Phobius"/>
    </source>
</evidence>
<protein>
    <submittedName>
        <fullName evidence="3">DUF2892 domain-containing protein</fullName>
    </submittedName>
</protein>
<organism evidence="3 4">
    <name type="scientific">Haloarchaeobius amylolyticus</name>
    <dbReference type="NCBI Taxonomy" id="1198296"/>
    <lineage>
        <taxon>Archaea</taxon>
        <taxon>Methanobacteriati</taxon>
        <taxon>Methanobacteriota</taxon>
        <taxon>Stenosarchaea group</taxon>
        <taxon>Halobacteria</taxon>
        <taxon>Halobacteriales</taxon>
        <taxon>Halorubellaceae</taxon>
        <taxon>Haloarchaeobius</taxon>
    </lineage>
</organism>